<sequence>MTSVVLSKAALAVLEERAASQDHRHRQSLVKECVGTQGIGAQRVLSDDALAKLLNCPKATVNQYLKRLRENPFSDAILTPLLLVNRPPLPPAMRETARWALPRLSWLPSSMGRALPDREIGVDGLYRQYLADTASATSAASTGAQSGGAKLTLREFQSSLKVATRHGTLFPYYPASLAQGHSANADPSLEISPSLAHSSCPVCRVLIPLSLSPALYLEDRERYAQTASLHLSVCEAQRQWIVSKGVRPIGSAHEAKKDRERGSRVLVERYAESEASKGSRSLSLPAPIEGESERTLPAPTEGASAESGKVESGVGTEGAKDKTDAKGEGEREREGDTKKAEEAAPTPTAPSEDRELVIYATPLAPVRCAPVGCGGGVYGLGGGANAMRTPHPPVVRGILTTRHIVLQKGAEGDGSAPPSERLDLGSRVMLYTQAGHREEGEKEGERERDAWMTGLEHCLGDIIDTLKTQSGEATDPLLESGVMSGQMSGIHTPLVDMSVPPSPCLSPASLQEALGMSLAMPFDANSNSMWGDVPAAPPPMAPGNPLLDRVRLILPAMDSLRHRAVLLYCRYLSLRLDVPVSVTYVHDSHMGVMPHVLACRCTQLCVSRGVRVPSEAVTHALAADPMRASEDVALLPPRAWSKRLGNLYRSIGHSLGSAVCRVYLHFEWSIGGTELEVCAVSPDATTVPSPPSAPSAAKGAVTKLQYMPTAADETLSVHVPRCPPPPTQPSLGMGAGDIVMGRGGIMRPASLFGSSLSAPDGTAIATDASLLGVCRSVPNDVFGGICNALSLSQRGGEVGPLRDTRDRYLRGVREGEASALKNLPFT</sequence>
<evidence type="ECO:0000313" key="3">
    <source>
        <dbReference type="Proteomes" id="UP000265618"/>
    </source>
</evidence>
<proteinExistence type="predicted"/>
<reference evidence="2 3" key="1">
    <citation type="journal article" date="2018" name="PLoS ONE">
        <title>The draft genome of Kipferlia bialata reveals reductive genome evolution in fornicate parasites.</title>
        <authorList>
            <person name="Tanifuji G."/>
            <person name="Takabayashi S."/>
            <person name="Kume K."/>
            <person name="Takagi M."/>
            <person name="Nakayama T."/>
            <person name="Kamikawa R."/>
            <person name="Inagaki Y."/>
            <person name="Hashimoto T."/>
        </authorList>
    </citation>
    <scope>NUCLEOTIDE SEQUENCE [LARGE SCALE GENOMIC DNA]</scope>
    <source>
        <strain evidence="2">NY0173</strain>
    </source>
</reference>
<comment type="caution">
    <text evidence="2">The sequence shown here is derived from an EMBL/GenBank/DDBJ whole genome shotgun (WGS) entry which is preliminary data.</text>
</comment>
<dbReference type="EMBL" id="BDIP01000217">
    <property type="protein sequence ID" value="GIQ80668.1"/>
    <property type="molecule type" value="Genomic_DNA"/>
</dbReference>
<organism evidence="2 3">
    <name type="scientific">Kipferlia bialata</name>
    <dbReference type="NCBI Taxonomy" id="797122"/>
    <lineage>
        <taxon>Eukaryota</taxon>
        <taxon>Metamonada</taxon>
        <taxon>Carpediemonas-like organisms</taxon>
        <taxon>Kipferlia</taxon>
    </lineage>
</organism>
<dbReference type="AlphaFoldDB" id="A0A9K3GF84"/>
<dbReference type="Proteomes" id="UP000265618">
    <property type="component" value="Unassembled WGS sequence"/>
</dbReference>
<keyword evidence="3" id="KW-1185">Reference proteome</keyword>
<evidence type="ECO:0000313" key="2">
    <source>
        <dbReference type="EMBL" id="GIQ80668.1"/>
    </source>
</evidence>
<name>A0A9K3GF84_9EUKA</name>
<feature type="region of interest" description="Disordered" evidence="1">
    <location>
        <begin position="270"/>
        <end position="355"/>
    </location>
</feature>
<accession>A0A9K3GF84</accession>
<evidence type="ECO:0000256" key="1">
    <source>
        <dbReference type="SAM" id="MobiDB-lite"/>
    </source>
</evidence>
<gene>
    <name evidence="2" type="ORF">KIPB_001500</name>
</gene>
<protein>
    <submittedName>
        <fullName evidence="2">Uncharacterized protein</fullName>
    </submittedName>
</protein>
<feature type="compositionally biased region" description="Basic and acidic residues" evidence="1">
    <location>
        <begin position="318"/>
        <end position="342"/>
    </location>
</feature>